<organism evidence="1 2">
    <name type="scientific">Canavalia gladiata</name>
    <name type="common">Sword bean</name>
    <name type="synonym">Dolichos gladiatus</name>
    <dbReference type="NCBI Taxonomy" id="3824"/>
    <lineage>
        <taxon>Eukaryota</taxon>
        <taxon>Viridiplantae</taxon>
        <taxon>Streptophyta</taxon>
        <taxon>Embryophyta</taxon>
        <taxon>Tracheophyta</taxon>
        <taxon>Spermatophyta</taxon>
        <taxon>Magnoliopsida</taxon>
        <taxon>eudicotyledons</taxon>
        <taxon>Gunneridae</taxon>
        <taxon>Pentapetalae</taxon>
        <taxon>rosids</taxon>
        <taxon>fabids</taxon>
        <taxon>Fabales</taxon>
        <taxon>Fabaceae</taxon>
        <taxon>Papilionoideae</taxon>
        <taxon>50 kb inversion clade</taxon>
        <taxon>NPAAA clade</taxon>
        <taxon>indigoferoid/millettioid clade</taxon>
        <taxon>Phaseoleae</taxon>
        <taxon>Canavalia</taxon>
    </lineage>
</organism>
<comment type="caution">
    <text evidence="1">The sequence shown here is derived from an EMBL/GenBank/DDBJ whole genome shotgun (WGS) entry which is preliminary data.</text>
</comment>
<dbReference type="Proteomes" id="UP001367508">
    <property type="component" value="Unassembled WGS sequence"/>
</dbReference>
<sequence>MHTFHLLSGKATISLQDIGVLTALPIDSVSIIGSISSQAGDEDIDKCGVTVMLQHLGVALTRSIHETVRDVPTYPSTSILVVEGSTLRGSCLRGRLEIGLLRLDLLHLSILNKLPKLRLKLIYQTLELSDRDSSIDGGM</sequence>
<evidence type="ECO:0008006" key="3">
    <source>
        <dbReference type="Google" id="ProtNLM"/>
    </source>
</evidence>
<accession>A0AAN9LLE8</accession>
<dbReference type="AlphaFoldDB" id="A0AAN9LLE8"/>
<keyword evidence="2" id="KW-1185">Reference proteome</keyword>
<proteinExistence type="predicted"/>
<name>A0AAN9LLE8_CANGL</name>
<reference evidence="1 2" key="1">
    <citation type="submission" date="2024-01" db="EMBL/GenBank/DDBJ databases">
        <title>The genomes of 5 underutilized Papilionoideae crops provide insights into root nodulation and disease resistanc.</title>
        <authorList>
            <person name="Jiang F."/>
        </authorList>
    </citation>
    <scope>NUCLEOTIDE SEQUENCE [LARGE SCALE GENOMIC DNA]</scope>
    <source>
        <strain evidence="1">LVBAO_FW01</strain>
        <tissue evidence="1">Leaves</tissue>
    </source>
</reference>
<dbReference type="EMBL" id="JAYMYQ010000004">
    <property type="protein sequence ID" value="KAK7338159.1"/>
    <property type="molecule type" value="Genomic_DNA"/>
</dbReference>
<protein>
    <recommendedName>
        <fullName evidence="3">Aminotransferase-like plant mobile domain-containing protein</fullName>
    </recommendedName>
</protein>
<evidence type="ECO:0000313" key="1">
    <source>
        <dbReference type="EMBL" id="KAK7338159.1"/>
    </source>
</evidence>
<gene>
    <name evidence="1" type="ORF">VNO77_18759</name>
</gene>
<evidence type="ECO:0000313" key="2">
    <source>
        <dbReference type="Proteomes" id="UP001367508"/>
    </source>
</evidence>